<dbReference type="InterPro" id="IPR014748">
    <property type="entry name" value="Enoyl-CoA_hydra_C"/>
</dbReference>
<evidence type="ECO:0000256" key="1">
    <source>
        <dbReference type="ARBA" id="ARBA00005254"/>
    </source>
</evidence>
<dbReference type="Pfam" id="PF00378">
    <property type="entry name" value="ECH_1"/>
    <property type="match status" value="1"/>
</dbReference>
<name>A0A330LQT9_9GAMM</name>
<dbReference type="PANTHER" id="PTHR42964:SF1">
    <property type="entry name" value="POLYKETIDE BIOSYNTHESIS ENOYL-COA HYDRATASE PKSH-RELATED"/>
    <property type="match status" value="1"/>
</dbReference>
<organism evidence="2 3">
    <name type="scientific">Moritella yayanosii</name>
    <dbReference type="NCBI Taxonomy" id="69539"/>
    <lineage>
        <taxon>Bacteria</taxon>
        <taxon>Pseudomonadati</taxon>
        <taxon>Pseudomonadota</taxon>
        <taxon>Gammaproteobacteria</taxon>
        <taxon>Alteromonadales</taxon>
        <taxon>Moritellaceae</taxon>
        <taxon>Moritella</taxon>
    </lineage>
</organism>
<dbReference type="Gene3D" id="3.90.226.10">
    <property type="entry name" value="2-enoyl-CoA Hydratase, Chain A, domain 1"/>
    <property type="match status" value="1"/>
</dbReference>
<accession>A0A330LQT9</accession>
<reference evidence="3" key="1">
    <citation type="submission" date="2018-05" db="EMBL/GenBank/DDBJ databases">
        <authorList>
            <person name="Cea G.-C."/>
            <person name="William W."/>
        </authorList>
    </citation>
    <scope>NUCLEOTIDE SEQUENCE [LARGE SCALE GENOMIC DNA]</scope>
    <source>
        <strain evidence="3">DB21MT 5</strain>
    </source>
</reference>
<dbReference type="KEGG" id="mya:MORIYA_2637"/>
<evidence type="ECO:0000313" key="2">
    <source>
        <dbReference type="EMBL" id="SQD79113.1"/>
    </source>
</evidence>
<dbReference type="CDD" id="cd06558">
    <property type="entry name" value="crotonase-like"/>
    <property type="match status" value="1"/>
</dbReference>
<dbReference type="GO" id="GO:0003824">
    <property type="term" value="F:catalytic activity"/>
    <property type="evidence" value="ECO:0007669"/>
    <property type="project" value="UniProtKB-ARBA"/>
</dbReference>
<sequence>MSVIYKLDEKQCAHIILDRVEVHNAFDSTVINQLLQSIRRASDEHAKAIILSSKGKHFSAGADLNWMKSMVNNTVEENIRDSETLAALMYSLNFAPMPTLIVLQGASFGGALGLICCCDIAVASEDAKFCLSEVKLGLIPSVISPYVINAIGQRQARRYFITAETFDATEAKAIGLIHSIADDPLAFVDGLVLKLLNNGPEAIKEAKQLIFDVSGKAIEPELLRDTAERIAYKRVSKEGQDGLNAFLSKSPPSWIHE</sequence>
<keyword evidence="3" id="KW-1185">Reference proteome</keyword>
<dbReference type="InterPro" id="IPR029045">
    <property type="entry name" value="ClpP/crotonase-like_dom_sf"/>
</dbReference>
<dbReference type="SUPFAM" id="SSF52096">
    <property type="entry name" value="ClpP/crotonase"/>
    <property type="match status" value="1"/>
</dbReference>
<dbReference type="AlphaFoldDB" id="A0A330LQT9"/>
<gene>
    <name evidence="2" type="primary">liuC</name>
    <name evidence="2" type="ORF">MORIYA_2637</name>
</gene>
<dbReference type="RefSeq" id="WP_112715593.1">
    <property type="nucleotide sequence ID" value="NZ_LS483250.1"/>
</dbReference>
<dbReference type="Proteomes" id="UP000250163">
    <property type="component" value="Chromosome MORIYA"/>
</dbReference>
<dbReference type="Gene3D" id="1.10.12.10">
    <property type="entry name" value="Lyase 2-enoyl-coa Hydratase, Chain A, domain 2"/>
    <property type="match status" value="1"/>
</dbReference>
<dbReference type="InterPro" id="IPR051683">
    <property type="entry name" value="Enoyl-CoA_Hydratase/Isomerase"/>
</dbReference>
<proteinExistence type="inferred from homology"/>
<dbReference type="EMBL" id="LS483250">
    <property type="protein sequence ID" value="SQD79113.1"/>
    <property type="molecule type" value="Genomic_DNA"/>
</dbReference>
<protein>
    <submittedName>
        <fullName evidence="2">Methylglutaconyl-CoA hydratase</fullName>
    </submittedName>
</protein>
<dbReference type="OrthoDB" id="9807606at2"/>
<dbReference type="GO" id="GO:0008300">
    <property type="term" value="P:isoprenoid catabolic process"/>
    <property type="evidence" value="ECO:0007669"/>
    <property type="project" value="TreeGrafter"/>
</dbReference>
<evidence type="ECO:0000313" key="3">
    <source>
        <dbReference type="Proteomes" id="UP000250163"/>
    </source>
</evidence>
<dbReference type="PANTHER" id="PTHR42964">
    <property type="entry name" value="ENOYL-COA HYDRATASE"/>
    <property type="match status" value="1"/>
</dbReference>
<dbReference type="InterPro" id="IPR001753">
    <property type="entry name" value="Enoyl-CoA_hydra/iso"/>
</dbReference>
<comment type="similarity">
    <text evidence="1">Belongs to the enoyl-CoA hydratase/isomerase family.</text>
</comment>